<keyword evidence="2" id="KW-1185">Reference proteome</keyword>
<sequence length="70" mass="7840">MVVQINLTPEELNRLKTFTHVENEADALAHAAREFLKVAMLRSHLGSLEFGLGRRRGEEAAGSDPHLQYP</sequence>
<dbReference type="Proteomes" id="UP000199518">
    <property type="component" value="Unassembled WGS sequence"/>
</dbReference>
<evidence type="ECO:0000313" key="1">
    <source>
        <dbReference type="EMBL" id="SFI90272.1"/>
    </source>
</evidence>
<proteinExistence type="predicted"/>
<dbReference type="RefSeq" id="WP_092052479.1">
    <property type="nucleotide sequence ID" value="NZ_FOQD01000013.1"/>
</dbReference>
<dbReference type="EMBL" id="FOQD01000013">
    <property type="protein sequence ID" value="SFI90272.1"/>
    <property type="molecule type" value="Genomic_DNA"/>
</dbReference>
<evidence type="ECO:0008006" key="3">
    <source>
        <dbReference type="Google" id="ProtNLM"/>
    </source>
</evidence>
<accession>A0A1I3LZX3</accession>
<organism evidence="1 2">
    <name type="scientific">Planctomicrobium piriforme</name>
    <dbReference type="NCBI Taxonomy" id="1576369"/>
    <lineage>
        <taxon>Bacteria</taxon>
        <taxon>Pseudomonadati</taxon>
        <taxon>Planctomycetota</taxon>
        <taxon>Planctomycetia</taxon>
        <taxon>Planctomycetales</taxon>
        <taxon>Planctomycetaceae</taxon>
        <taxon>Planctomicrobium</taxon>
    </lineage>
</organism>
<reference evidence="2" key="1">
    <citation type="submission" date="2016-10" db="EMBL/GenBank/DDBJ databases">
        <authorList>
            <person name="Varghese N."/>
            <person name="Submissions S."/>
        </authorList>
    </citation>
    <scope>NUCLEOTIDE SEQUENCE [LARGE SCALE GENOMIC DNA]</scope>
    <source>
        <strain evidence="2">DSM 26348</strain>
    </source>
</reference>
<name>A0A1I3LZX3_9PLAN</name>
<dbReference type="STRING" id="1576369.SAMN05421753_113118"/>
<dbReference type="AlphaFoldDB" id="A0A1I3LZX3"/>
<protein>
    <recommendedName>
        <fullName evidence="3">Antitoxin of type II TA system, VapB</fullName>
    </recommendedName>
</protein>
<evidence type="ECO:0000313" key="2">
    <source>
        <dbReference type="Proteomes" id="UP000199518"/>
    </source>
</evidence>
<gene>
    <name evidence="1" type="ORF">SAMN05421753_113118</name>
</gene>